<keyword evidence="1" id="KW-0472">Membrane</keyword>
<proteinExistence type="predicted"/>
<dbReference type="EMBL" id="MEHK01000001">
    <property type="protein sequence ID" value="OEJ30306.1"/>
    <property type="molecule type" value="Genomic_DNA"/>
</dbReference>
<keyword evidence="1" id="KW-1133">Transmembrane helix</keyword>
<name>A0A1E5PL61_9ACTN</name>
<protein>
    <submittedName>
        <fullName evidence="2">Uncharacterized protein</fullName>
    </submittedName>
</protein>
<feature type="transmembrane region" description="Helical" evidence="1">
    <location>
        <begin position="44"/>
        <end position="66"/>
    </location>
</feature>
<evidence type="ECO:0000256" key="1">
    <source>
        <dbReference type="SAM" id="Phobius"/>
    </source>
</evidence>
<keyword evidence="1" id="KW-0812">Transmembrane</keyword>
<comment type="caution">
    <text evidence="2">The sequence shown here is derived from an EMBL/GenBank/DDBJ whole genome shotgun (WGS) entry which is preliminary data.</text>
</comment>
<gene>
    <name evidence="2" type="ORF">BGK67_02100</name>
</gene>
<dbReference type="Proteomes" id="UP000095705">
    <property type="component" value="Unassembled WGS sequence"/>
</dbReference>
<accession>A0A1E5PL61</accession>
<organism evidence="2 3">
    <name type="scientific">Streptomyces subrutilus</name>
    <dbReference type="NCBI Taxonomy" id="36818"/>
    <lineage>
        <taxon>Bacteria</taxon>
        <taxon>Bacillati</taxon>
        <taxon>Actinomycetota</taxon>
        <taxon>Actinomycetes</taxon>
        <taxon>Kitasatosporales</taxon>
        <taxon>Streptomycetaceae</taxon>
        <taxon>Streptomyces</taxon>
    </lineage>
</organism>
<sequence length="68" mass="7673">MDSDDANALAVLWWCIRLGAGLRLRRVMAETEWRILSTVFTKSLVTQITLAVGIVRFAWIGVSIVIRI</sequence>
<dbReference type="AlphaFoldDB" id="A0A1E5PL61"/>
<evidence type="ECO:0000313" key="2">
    <source>
        <dbReference type="EMBL" id="OEJ30306.1"/>
    </source>
</evidence>
<dbReference type="RefSeq" id="WP_069918450.1">
    <property type="nucleotide sequence ID" value="NZ_MEHK01000001.1"/>
</dbReference>
<keyword evidence="3" id="KW-1185">Reference proteome</keyword>
<reference evidence="2 3" key="1">
    <citation type="submission" date="2016-08" db="EMBL/GenBank/DDBJ databases">
        <title>The complete genome of Streptomyces subrutilus 10-1-1.</title>
        <authorList>
            <person name="Chen X."/>
        </authorList>
    </citation>
    <scope>NUCLEOTIDE SEQUENCE [LARGE SCALE GENOMIC DNA]</scope>
    <source>
        <strain evidence="2 3">10-1-1</strain>
    </source>
</reference>
<evidence type="ECO:0000313" key="3">
    <source>
        <dbReference type="Proteomes" id="UP000095705"/>
    </source>
</evidence>